<name>A0ABT4QH37_9BACL</name>
<dbReference type="InterPro" id="IPR002509">
    <property type="entry name" value="NODB_dom"/>
</dbReference>
<gene>
    <name evidence="5" type="ORF">O9H85_28105</name>
</gene>
<feature type="compositionally biased region" description="Pro residues" evidence="3">
    <location>
        <begin position="61"/>
        <end position="70"/>
    </location>
</feature>
<sequence length="297" mass="31751">MRVRRIKKNRPHWVAGLSIFALAGMAFANFLISGSALPLPVRQPVVNAKEAAPSGQQGPGTPTPDSPEPIPAADQHPSLPPAPSPAPAPQPVPPAAQPLVKEARLAALTFDDGPDAKYTPKVLDILKQYDVKATFFVVGVQLSKYPEVLRRMHEEGHAIGNHSWDHKDLSKLPAPAINKELKDTDDLIARTIGASSPLVRAPYGAVSDTLKADLSQAGRPLIGWTVDPRDWAGSSPLSIVDNVKSHIKPGGIILLHSFGGKQGKLDNTIEALPGIIAFLKDEGYCLVTVPELLQAEH</sequence>
<reference evidence="5 6" key="1">
    <citation type="submission" date="2022-12" db="EMBL/GenBank/DDBJ databases">
        <title>Draft genome sequence of Paenibacillus sp. dW9.</title>
        <authorList>
            <person name="Choi E.-W."/>
            <person name="Kim D.-U."/>
        </authorList>
    </citation>
    <scope>NUCLEOTIDE SEQUENCE [LARGE SCALE GENOMIC DNA]</scope>
    <source>
        <strain evidence="6">dW9</strain>
    </source>
</reference>
<dbReference type="Gene3D" id="3.20.20.370">
    <property type="entry name" value="Glycoside hydrolase/deacetylase"/>
    <property type="match status" value="1"/>
</dbReference>
<dbReference type="RefSeq" id="WP_269884721.1">
    <property type="nucleotide sequence ID" value="NZ_JAQAGZ010000022.1"/>
</dbReference>
<keyword evidence="6" id="KW-1185">Reference proteome</keyword>
<feature type="domain" description="NodB homology" evidence="4">
    <location>
        <begin position="104"/>
        <end position="287"/>
    </location>
</feature>
<evidence type="ECO:0000313" key="5">
    <source>
        <dbReference type="EMBL" id="MCZ8516188.1"/>
    </source>
</evidence>
<feature type="compositionally biased region" description="Pro residues" evidence="3">
    <location>
        <begin position="78"/>
        <end position="95"/>
    </location>
</feature>
<dbReference type="PANTHER" id="PTHR10587">
    <property type="entry name" value="GLYCOSYL TRANSFERASE-RELATED"/>
    <property type="match status" value="1"/>
</dbReference>
<dbReference type="Proteomes" id="UP001527882">
    <property type="component" value="Unassembled WGS sequence"/>
</dbReference>
<keyword evidence="2" id="KW-0378">Hydrolase</keyword>
<dbReference type="InterPro" id="IPR011330">
    <property type="entry name" value="Glyco_hydro/deAcase_b/a-brl"/>
</dbReference>
<keyword evidence="1" id="KW-0479">Metal-binding</keyword>
<organism evidence="5 6">
    <name type="scientific">Paenibacillus gyeongsangnamensis</name>
    <dbReference type="NCBI Taxonomy" id="3388067"/>
    <lineage>
        <taxon>Bacteria</taxon>
        <taxon>Bacillati</taxon>
        <taxon>Bacillota</taxon>
        <taxon>Bacilli</taxon>
        <taxon>Bacillales</taxon>
        <taxon>Paenibacillaceae</taxon>
        <taxon>Paenibacillus</taxon>
    </lineage>
</organism>
<comment type="caution">
    <text evidence="5">The sequence shown here is derived from an EMBL/GenBank/DDBJ whole genome shotgun (WGS) entry which is preliminary data.</text>
</comment>
<dbReference type="EMBL" id="JAQAGZ010000022">
    <property type="protein sequence ID" value="MCZ8516188.1"/>
    <property type="molecule type" value="Genomic_DNA"/>
</dbReference>
<dbReference type="InterPro" id="IPR050248">
    <property type="entry name" value="Polysacc_deacetylase_ArnD"/>
</dbReference>
<evidence type="ECO:0000259" key="4">
    <source>
        <dbReference type="PROSITE" id="PS51677"/>
    </source>
</evidence>
<proteinExistence type="predicted"/>
<feature type="region of interest" description="Disordered" evidence="3">
    <location>
        <begin position="49"/>
        <end position="95"/>
    </location>
</feature>
<accession>A0ABT4QH37</accession>
<dbReference type="SUPFAM" id="SSF88713">
    <property type="entry name" value="Glycoside hydrolase/deacetylase"/>
    <property type="match status" value="1"/>
</dbReference>
<dbReference type="PANTHER" id="PTHR10587:SF133">
    <property type="entry name" value="CHITIN DEACETYLASE 1-RELATED"/>
    <property type="match status" value="1"/>
</dbReference>
<evidence type="ECO:0000256" key="2">
    <source>
        <dbReference type="ARBA" id="ARBA00022801"/>
    </source>
</evidence>
<protein>
    <submittedName>
        <fullName evidence="5">Polysaccharide deacetylase family protein</fullName>
    </submittedName>
</protein>
<evidence type="ECO:0000313" key="6">
    <source>
        <dbReference type="Proteomes" id="UP001527882"/>
    </source>
</evidence>
<evidence type="ECO:0000256" key="1">
    <source>
        <dbReference type="ARBA" id="ARBA00022723"/>
    </source>
</evidence>
<dbReference type="PROSITE" id="PS51677">
    <property type="entry name" value="NODB"/>
    <property type="match status" value="1"/>
</dbReference>
<dbReference type="Pfam" id="PF01522">
    <property type="entry name" value="Polysacc_deac_1"/>
    <property type="match status" value="1"/>
</dbReference>
<evidence type="ECO:0000256" key="3">
    <source>
        <dbReference type="SAM" id="MobiDB-lite"/>
    </source>
</evidence>